<dbReference type="KEGG" id="panc:E2636_04325"/>
<dbReference type="PANTHER" id="PTHR43840">
    <property type="entry name" value="MITOCHONDRIAL METAL TRANSPORTER 1-RELATED"/>
    <property type="match status" value="1"/>
</dbReference>
<feature type="transmembrane region" description="Helical" evidence="7">
    <location>
        <begin position="12"/>
        <end position="33"/>
    </location>
</feature>
<evidence type="ECO:0000259" key="9">
    <source>
        <dbReference type="Pfam" id="PF16916"/>
    </source>
</evidence>
<comment type="subcellular location">
    <subcellularLocation>
        <location evidence="1">Membrane</location>
        <topology evidence="1">Multi-pass membrane protein</topology>
    </subcellularLocation>
</comment>
<dbReference type="GO" id="GO:0008324">
    <property type="term" value="F:monoatomic cation transmembrane transporter activity"/>
    <property type="evidence" value="ECO:0007669"/>
    <property type="project" value="InterPro"/>
</dbReference>
<dbReference type="SUPFAM" id="SSF161111">
    <property type="entry name" value="Cation efflux protein transmembrane domain-like"/>
    <property type="match status" value="1"/>
</dbReference>
<evidence type="ECO:0000259" key="8">
    <source>
        <dbReference type="Pfam" id="PF01545"/>
    </source>
</evidence>
<name>A0A4P6ZVG3_9BACL</name>
<sequence length="294" mass="32300">MELYTNLREGEKGAWLSIGTYIILSALKLTIGYIGNSEALKADGLNNMTDIIASFAVLIGLRISQKPPDHNHHYGHLRAETVASLVASFIMATIGLQVLINAGKNLLHPVYETPSIWTAVVAGGSAVVMYMVYRYNLKLANRINSTAVKAVAYDNRSDALVSIGATIGILTAIFGLPILDSITAILVGVLIMKTAFTIFYEAVHTLTDGFNEEEVETLSVLVENVQGVLHLNDFKGRMHGNLMFVDLTIAVDPSLNVVESHRITEEIEKKIHNVKPFSEVFVHIEPYQLHLSEE</sequence>
<reference evidence="10 11" key="1">
    <citation type="submission" date="2019-03" db="EMBL/GenBank/DDBJ databases">
        <title>Complete genome sequence of Paenisporosarcina antarctica CGMCC 1.6503T.</title>
        <authorList>
            <person name="Rong J.-C."/>
            <person name="Chi N.-Y."/>
            <person name="Zhang Q.-F."/>
        </authorList>
    </citation>
    <scope>NUCLEOTIDE SEQUENCE [LARGE SCALE GENOMIC DNA]</scope>
    <source>
        <strain evidence="10 11">CGMCC 1.6503</strain>
    </source>
</reference>
<evidence type="ECO:0000256" key="3">
    <source>
        <dbReference type="ARBA" id="ARBA00022448"/>
    </source>
</evidence>
<dbReference type="NCBIfam" id="TIGR01297">
    <property type="entry name" value="CDF"/>
    <property type="match status" value="1"/>
</dbReference>
<dbReference type="InterPro" id="IPR002524">
    <property type="entry name" value="Cation_efflux"/>
</dbReference>
<keyword evidence="3" id="KW-0813">Transport</keyword>
<feature type="transmembrane region" description="Helical" evidence="7">
    <location>
        <begin position="115"/>
        <end position="133"/>
    </location>
</feature>
<evidence type="ECO:0000256" key="4">
    <source>
        <dbReference type="ARBA" id="ARBA00022692"/>
    </source>
</evidence>
<dbReference type="InterPro" id="IPR027470">
    <property type="entry name" value="Cation_efflux_CTD"/>
</dbReference>
<evidence type="ECO:0000256" key="6">
    <source>
        <dbReference type="ARBA" id="ARBA00023136"/>
    </source>
</evidence>
<evidence type="ECO:0000313" key="10">
    <source>
        <dbReference type="EMBL" id="QBP40402.1"/>
    </source>
</evidence>
<feature type="transmembrane region" description="Helical" evidence="7">
    <location>
        <begin position="82"/>
        <end position="103"/>
    </location>
</feature>
<dbReference type="Pfam" id="PF01545">
    <property type="entry name" value="Cation_efflux"/>
    <property type="match status" value="1"/>
</dbReference>
<feature type="transmembrane region" description="Helical" evidence="7">
    <location>
        <begin position="185"/>
        <end position="203"/>
    </location>
</feature>
<dbReference type="Gene3D" id="1.20.1510.10">
    <property type="entry name" value="Cation efflux protein transmembrane domain"/>
    <property type="match status" value="1"/>
</dbReference>
<dbReference type="Pfam" id="PF16916">
    <property type="entry name" value="ZT_dimer"/>
    <property type="match status" value="1"/>
</dbReference>
<keyword evidence="4 7" id="KW-0812">Transmembrane</keyword>
<dbReference type="PANTHER" id="PTHR43840:SF50">
    <property type="entry name" value="MANGANESE EFFLUX SYSTEM PROTEIN MNES"/>
    <property type="match status" value="1"/>
</dbReference>
<comment type="similarity">
    <text evidence="2">Belongs to the cation diffusion facilitator (CDF) transporter (TC 2.A.4) family.</text>
</comment>
<evidence type="ECO:0000256" key="2">
    <source>
        <dbReference type="ARBA" id="ARBA00008114"/>
    </source>
</evidence>
<dbReference type="InterPro" id="IPR036837">
    <property type="entry name" value="Cation_efflux_CTD_sf"/>
</dbReference>
<feature type="transmembrane region" description="Helical" evidence="7">
    <location>
        <begin position="45"/>
        <end position="61"/>
    </location>
</feature>
<dbReference type="Gene3D" id="3.30.70.1350">
    <property type="entry name" value="Cation efflux protein, cytoplasmic domain"/>
    <property type="match status" value="1"/>
</dbReference>
<dbReference type="GO" id="GO:0016020">
    <property type="term" value="C:membrane"/>
    <property type="evidence" value="ECO:0007669"/>
    <property type="project" value="UniProtKB-SubCell"/>
</dbReference>
<evidence type="ECO:0000256" key="7">
    <source>
        <dbReference type="SAM" id="Phobius"/>
    </source>
</evidence>
<evidence type="ECO:0000313" key="11">
    <source>
        <dbReference type="Proteomes" id="UP000294292"/>
    </source>
</evidence>
<evidence type="ECO:0000256" key="1">
    <source>
        <dbReference type="ARBA" id="ARBA00004141"/>
    </source>
</evidence>
<keyword evidence="11" id="KW-1185">Reference proteome</keyword>
<keyword evidence="5 7" id="KW-1133">Transmembrane helix</keyword>
<dbReference type="InterPro" id="IPR058533">
    <property type="entry name" value="Cation_efflux_TM"/>
</dbReference>
<feature type="domain" description="Cation efflux protein transmembrane" evidence="8">
    <location>
        <begin position="15"/>
        <end position="206"/>
    </location>
</feature>
<dbReference type="FunFam" id="1.20.1510.10:FF:000006">
    <property type="entry name" value="Divalent cation efflux transporter"/>
    <property type="match status" value="1"/>
</dbReference>
<feature type="transmembrane region" description="Helical" evidence="7">
    <location>
        <begin position="159"/>
        <end position="179"/>
    </location>
</feature>
<dbReference type="AlphaFoldDB" id="A0A4P6ZVG3"/>
<feature type="domain" description="Cation efflux protein cytoplasmic" evidence="9">
    <location>
        <begin position="212"/>
        <end position="287"/>
    </location>
</feature>
<gene>
    <name evidence="10" type="ORF">E2636_04325</name>
</gene>
<dbReference type="InterPro" id="IPR050291">
    <property type="entry name" value="CDF_Transporter"/>
</dbReference>
<organism evidence="10 11">
    <name type="scientific">Paenisporosarcina antarctica</name>
    <dbReference type="NCBI Taxonomy" id="417367"/>
    <lineage>
        <taxon>Bacteria</taxon>
        <taxon>Bacillati</taxon>
        <taxon>Bacillota</taxon>
        <taxon>Bacilli</taxon>
        <taxon>Bacillales</taxon>
        <taxon>Caryophanaceae</taxon>
        <taxon>Paenisporosarcina</taxon>
    </lineage>
</organism>
<accession>A0A4P6ZVG3</accession>
<proteinExistence type="inferred from homology"/>
<keyword evidence="6 7" id="KW-0472">Membrane</keyword>
<dbReference type="InterPro" id="IPR027469">
    <property type="entry name" value="Cation_efflux_TMD_sf"/>
</dbReference>
<protein>
    <submittedName>
        <fullName evidence="10">Cation transporter</fullName>
    </submittedName>
</protein>
<dbReference type="OrthoDB" id="9806522at2"/>
<dbReference type="EMBL" id="CP038015">
    <property type="protein sequence ID" value="QBP40402.1"/>
    <property type="molecule type" value="Genomic_DNA"/>
</dbReference>
<dbReference type="Proteomes" id="UP000294292">
    <property type="component" value="Chromosome"/>
</dbReference>
<dbReference type="SUPFAM" id="SSF160240">
    <property type="entry name" value="Cation efflux protein cytoplasmic domain-like"/>
    <property type="match status" value="1"/>
</dbReference>
<evidence type="ECO:0000256" key="5">
    <source>
        <dbReference type="ARBA" id="ARBA00022989"/>
    </source>
</evidence>
<dbReference type="RefSeq" id="WP_017379268.1">
    <property type="nucleotide sequence ID" value="NZ_CP038015.1"/>
</dbReference>